<reference evidence="3 4" key="1">
    <citation type="submission" date="2016-03" db="EMBL/GenBank/DDBJ databases">
        <authorList>
            <person name="Ploux O."/>
        </authorList>
    </citation>
    <scope>NUCLEOTIDE SEQUENCE [LARGE SCALE GENOMIC DNA]</scope>
    <source>
        <strain evidence="3 4">UAMH 11012</strain>
    </source>
</reference>
<organism evidence="3 4">
    <name type="scientific">Phialocephala subalpina</name>
    <dbReference type="NCBI Taxonomy" id="576137"/>
    <lineage>
        <taxon>Eukaryota</taxon>
        <taxon>Fungi</taxon>
        <taxon>Dikarya</taxon>
        <taxon>Ascomycota</taxon>
        <taxon>Pezizomycotina</taxon>
        <taxon>Leotiomycetes</taxon>
        <taxon>Helotiales</taxon>
        <taxon>Mollisiaceae</taxon>
        <taxon>Phialocephala</taxon>
        <taxon>Phialocephala fortinii species complex</taxon>
    </lineage>
</organism>
<evidence type="ECO:0000259" key="2">
    <source>
        <dbReference type="Pfam" id="PF23155"/>
    </source>
</evidence>
<dbReference type="Pfam" id="PF23155">
    <property type="entry name" value="DUF7053"/>
    <property type="match status" value="1"/>
</dbReference>
<keyword evidence="1" id="KW-0175">Coiled coil</keyword>
<dbReference type="AlphaFoldDB" id="A0A1L7WWQ8"/>
<dbReference type="EMBL" id="FJOG01000009">
    <property type="protein sequence ID" value="CZR57205.1"/>
    <property type="molecule type" value="Genomic_DNA"/>
</dbReference>
<name>A0A1L7WWQ8_9HELO</name>
<feature type="domain" description="DUF7053" evidence="2">
    <location>
        <begin position="7"/>
        <end position="186"/>
    </location>
</feature>
<accession>A0A1L7WWQ8</accession>
<keyword evidence="4" id="KW-1185">Reference proteome</keyword>
<feature type="coiled-coil region" evidence="1">
    <location>
        <begin position="182"/>
        <end position="209"/>
    </location>
</feature>
<dbReference type="PANTHER" id="PTHR38117">
    <property type="entry name" value="NACHT AND WD40 DOMAIN PROTEIN"/>
    <property type="match status" value="1"/>
</dbReference>
<sequence length="224" mass="24658">MSFLNASTEVKTTTILKPHITKTQLLALLHNPSAMLSLNPIIKSHTALPASSSTVFFSRVAPENKPPATGPEVTIPVYAIVESSTPETAEGGGTWRGGWAKKFIPEEIHYETSMQPTSDGMVTITHAPMGVHSVTKWKVKDRKEGEGLVLEKTGKVTSNRMLMGFIKTTIQGSYEKLANDFVVELERMVEEERVKKEEAKQEEVKEEKVPVNVEGNEVKVEAVA</sequence>
<dbReference type="PANTHER" id="PTHR38117:SF2">
    <property type="entry name" value="NACHT AND WD40 DOMAIN PROTEIN"/>
    <property type="match status" value="1"/>
</dbReference>
<gene>
    <name evidence="3" type="ORF">PAC_07094</name>
</gene>
<protein>
    <recommendedName>
        <fullName evidence="2">DUF7053 domain-containing protein</fullName>
    </recommendedName>
</protein>
<evidence type="ECO:0000256" key="1">
    <source>
        <dbReference type="SAM" id="Coils"/>
    </source>
</evidence>
<dbReference type="OrthoDB" id="3246050at2759"/>
<evidence type="ECO:0000313" key="4">
    <source>
        <dbReference type="Proteomes" id="UP000184330"/>
    </source>
</evidence>
<evidence type="ECO:0000313" key="3">
    <source>
        <dbReference type="EMBL" id="CZR57205.1"/>
    </source>
</evidence>
<dbReference type="Proteomes" id="UP000184330">
    <property type="component" value="Unassembled WGS sequence"/>
</dbReference>
<proteinExistence type="predicted"/>
<dbReference type="InterPro" id="IPR055481">
    <property type="entry name" value="DUF7053"/>
</dbReference>